<dbReference type="InterPro" id="IPR050445">
    <property type="entry name" value="Bact_polysacc_biosynth/exp"/>
</dbReference>
<organism evidence="10 11">
    <name type="scientific">Geoanaerobacter pelophilus</name>
    <dbReference type="NCBI Taxonomy" id="60036"/>
    <lineage>
        <taxon>Bacteria</taxon>
        <taxon>Pseudomonadati</taxon>
        <taxon>Thermodesulfobacteriota</taxon>
        <taxon>Desulfuromonadia</taxon>
        <taxon>Geobacterales</taxon>
        <taxon>Geobacteraceae</taxon>
        <taxon>Geoanaerobacter</taxon>
    </lineage>
</organism>
<evidence type="ECO:0000256" key="1">
    <source>
        <dbReference type="ARBA" id="ARBA00007316"/>
    </source>
</evidence>
<dbReference type="RefSeq" id="WP_214169535.1">
    <property type="nucleotide sequence ID" value="NZ_JAHCVJ010000001.1"/>
</dbReference>
<evidence type="ECO:0000256" key="5">
    <source>
        <dbReference type="ARBA" id="ARBA00022777"/>
    </source>
</evidence>
<comment type="catalytic activity">
    <reaction evidence="8">
        <text>L-tyrosyl-[protein] + ATP = O-phospho-L-tyrosyl-[protein] + ADP + H(+)</text>
        <dbReference type="Rhea" id="RHEA:10596"/>
        <dbReference type="Rhea" id="RHEA-COMP:10136"/>
        <dbReference type="Rhea" id="RHEA-COMP:20101"/>
        <dbReference type="ChEBI" id="CHEBI:15378"/>
        <dbReference type="ChEBI" id="CHEBI:30616"/>
        <dbReference type="ChEBI" id="CHEBI:46858"/>
        <dbReference type="ChEBI" id="CHEBI:61978"/>
        <dbReference type="ChEBI" id="CHEBI:456216"/>
        <dbReference type="EC" id="2.7.10.2"/>
    </reaction>
</comment>
<dbReference type="PANTHER" id="PTHR32309">
    <property type="entry name" value="TYROSINE-PROTEIN KINASE"/>
    <property type="match status" value="1"/>
</dbReference>
<evidence type="ECO:0000259" key="9">
    <source>
        <dbReference type="Pfam" id="PF13614"/>
    </source>
</evidence>
<dbReference type="NCBIfam" id="TIGR03018">
    <property type="entry name" value="pepcterm_TyrKin"/>
    <property type="match status" value="1"/>
</dbReference>
<dbReference type="AlphaFoldDB" id="A0AAW4KVQ0"/>
<keyword evidence="6" id="KW-0067">ATP-binding</keyword>
<name>A0AAW4KVQ0_9BACT</name>
<comment type="caution">
    <text evidence="10">The sequence shown here is derived from an EMBL/GenBank/DDBJ whole genome shotgun (WGS) entry which is preliminary data.</text>
</comment>
<dbReference type="GO" id="GO:0005524">
    <property type="term" value="F:ATP binding"/>
    <property type="evidence" value="ECO:0007669"/>
    <property type="project" value="UniProtKB-KW"/>
</dbReference>
<evidence type="ECO:0000313" key="11">
    <source>
        <dbReference type="Proteomes" id="UP000811899"/>
    </source>
</evidence>
<dbReference type="Gene3D" id="3.40.50.300">
    <property type="entry name" value="P-loop containing nucleotide triphosphate hydrolases"/>
    <property type="match status" value="1"/>
</dbReference>
<dbReference type="Proteomes" id="UP000811899">
    <property type="component" value="Unassembled WGS sequence"/>
</dbReference>
<keyword evidence="5" id="KW-0418">Kinase</keyword>
<evidence type="ECO:0000256" key="6">
    <source>
        <dbReference type="ARBA" id="ARBA00022840"/>
    </source>
</evidence>
<dbReference type="EMBL" id="JAHCVJ010000001">
    <property type="protein sequence ID" value="MBT0662734.1"/>
    <property type="molecule type" value="Genomic_DNA"/>
</dbReference>
<evidence type="ECO:0000256" key="2">
    <source>
        <dbReference type="ARBA" id="ARBA00011903"/>
    </source>
</evidence>
<sequence length="281" mass="30938">MSRIEKALEKASQLRQRVPDISLDLPASNQISQSEPCKEQYPIHPQNRCINNALLVSANGSGSPIAEEYKKLKSNLIGLVRQGSLSNVIMVTSSIAGEGKSITALNLALSLAQEIDHTVLLIDADLRKPSAHKYLEIEHDCGLAEVLENKVEISNALVHTGIGRLVLMPAGTVSQNPVELFTSQRLTQIIKEIKNRYQDRFVIIDTPPILPFAETRTLSRLVDGVIFVVKERLASQATIAEGLLALEGANNLGIVYNEASICASDDRYGHYYNKHYQQNIS</sequence>
<evidence type="ECO:0000313" key="10">
    <source>
        <dbReference type="EMBL" id="MBT0662734.1"/>
    </source>
</evidence>
<evidence type="ECO:0000256" key="8">
    <source>
        <dbReference type="ARBA" id="ARBA00051245"/>
    </source>
</evidence>
<dbReference type="EC" id="2.7.10.2" evidence="2"/>
<evidence type="ECO:0000256" key="7">
    <source>
        <dbReference type="ARBA" id="ARBA00023137"/>
    </source>
</evidence>
<protein>
    <recommendedName>
        <fullName evidence="2">non-specific protein-tyrosine kinase</fullName>
        <ecNumber evidence="2">2.7.10.2</ecNumber>
    </recommendedName>
</protein>
<keyword evidence="4" id="KW-0547">Nucleotide-binding</keyword>
<dbReference type="PANTHER" id="PTHR32309:SF13">
    <property type="entry name" value="FERRIC ENTEROBACTIN TRANSPORT PROTEIN FEPE"/>
    <property type="match status" value="1"/>
</dbReference>
<keyword evidence="11" id="KW-1185">Reference proteome</keyword>
<dbReference type="NCBIfam" id="TIGR01007">
    <property type="entry name" value="eps_fam"/>
    <property type="match status" value="1"/>
</dbReference>
<dbReference type="GO" id="GO:0004715">
    <property type="term" value="F:non-membrane spanning protein tyrosine kinase activity"/>
    <property type="evidence" value="ECO:0007669"/>
    <property type="project" value="UniProtKB-EC"/>
</dbReference>
<feature type="domain" description="AAA" evidence="9">
    <location>
        <begin position="87"/>
        <end position="230"/>
    </location>
</feature>
<dbReference type="CDD" id="cd05387">
    <property type="entry name" value="BY-kinase"/>
    <property type="match status" value="1"/>
</dbReference>
<dbReference type="GO" id="GO:0005886">
    <property type="term" value="C:plasma membrane"/>
    <property type="evidence" value="ECO:0007669"/>
    <property type="project" value="TreeGrafter"/>
</dbReference>
<gene>
    <name evidence="10" type="ORF">KI809_00320</name>
</gene>
<comment type="similarity">
    <text evidence="1">Belongs to the CpsD/CapB family.</text>
</comment>
<keyword evidence="7" id="KW-0829">Tyrosine-protein kinase</keyword>
<keyword evidence="3" id="KW-0808">Transferase</keyword>
<dbReference type="InterPro" id="IPR005702">
    <property type="entry name" value="Wzc-like_C"/>
</dbReference>
<dbReference type="InterPro" id="IPR025669">
    <property type="entry name" value="AAA_dom"/>
</dbReference>
<accession>A0AAW4KVQ0</accession>
<evidence type="ECO:0000256" key="4">
    <source>
        <dbReference type="ARBA" id="ARBA00022741"/>
    </source>
</evidence>
<dbReference type="SUPFAM" id="SSF52540">
    <property type="entry name" value="P-loop containing nucleoside triphosphate hydrolases"/>
    <property type="match status" value="1"/>
</dbReference>
<proteinExistence type="inferred from homology"/>
<reference evidence="10 11" key="1">
    <citation type="submission" date="2021-05" db="EMBL/GenBank/DDBJ databases">
        <title>The draft genome of Geobacter pelophilus DSM 12255.</title>
        <authorList>
            <person name="Xu Z."/>
            <person name="Masuda Y."/>
            <person name="Itoh H."/>
            <person name="Senoo K."/>
        </authorList>
    </citation>
    <scope>NUCLEOTIDE SEQUENCE [LARGE SCALE GENOMIC DNA]</scope>
    <source>
        <strain evidence="10 11">DSM 12255</strain>
    </source>
</reference>
<dbReference type="Pfam" id="PF13614">
    <property type="entry name" value="AAA_31"/>
    <property type="match status" value="1"/>
</dbReference>
<dbReference type="InterPro" id="IPR027417">
    <property type="entry name" value="P-loop_NTPase"/>
</dbReference>
<evidence type="ECO:0000256" key="3">
    <source>
        <dbReference type="ARBA" id="ARBA00022679"/>
    </source>
</evidence>